<dbReference type="KEGG" id="mlr:MELLADRAFT_105519"/>
<reference evidence="2" key="1">
    <citation type="journal article" date="2011" name="Proc. Natl. Acad. Sci. U.S.A.">
        <title>Obligate biotrophy features unraveled by the genomic analysis of rust fungi.</title>
        <authorList>
            <person name="Duplessis S."/>
            <person name="Cuomo C.A."/>
            <person name="Lin Y.-C."/>
            <person name="Aerts A."/>
            <person name="Tisserant E."/>
            <person name="Veneault-Fourrey C."/>
            <person name="Joly D.L."/>
            <person name="Hacquard S."/>
            <person name="Amselem J."/>
            <person name="Cantarel B.L."/>
            <person name="Chiu R."/>
            <person name="Coutinho P.M."/>
            <person name="Feau N."/>
            <person name="Field M."/>
            <person name="Frey P."/>
            <person name="Gelhaye E."/>
            <person name="Goldberg J."/>
            <person name="Grabherr M.G."/>
            <person name="Kodira C.D."/>
            <person name="Kohler A."/>
            <person name="Kuees U."/>
            <person name="Lindquist E.A."/>
            <person name="Lucas S.M."/>
            <person name="Mago R."/>
            <person name="Mauceli E."/>
            <person name="Morin E."/>
            <person name="Murat C."/>
            <person name="Pangilinan J.L."/>
            <person name="Park R."/>
            <person name="Pearson M."/>
            <person name="Quesneville H."/>
            <person name="Rouhier N."/>
            <person name="Sakthikumar S."/>
            <person name="Salamov A.A."/>
            <person name="Schmutz J."/>
            <person name="Selles B."/>
            <person name="Shapiro H."/>
            <person name="Tanguay P."/>
            <person name="Tuskan G.A."/>
            <person name="Henrissat B."/>
            <person name="Van de Peer Y."/>
            <person name="Rouze P."/>
            <person name="Ellis J.G."/>
            <person name="Dodds P.N."/>
            <person name="Schein J.E."/>
            <person name="Zhong S."/>
            <person name="Hamelin R.C."/>
            <person name="Grigoriev I.V."/>
            <person name="Szabo L.J."/>
            <person name="Martin F."/>
        </authorList>
    </citation>
    <scope>NUCLEOTIDE SEQUENCE [LARGE SCALE GENOMIC DNA]</scope>
    <source>
        <strain evidence="2">98AG31 / pathotype 3-4-7</strain>
    </source>
</reference>
<dbReference type="Proteomes" id="UP000001072">
    <property type="component" value="Unassembled WGS sequence"/>
</dbReference>
<evidence type="ECO:0000313" key="1">
    <source>
        <dbReference type="EMBL" id="EGG07564.1"/>
    </source>
</evidence>
<dbReference type="EMBL" id="GL883103">
    <property type="protein sequence ID" value="EGG07564.1"/>
    <property type="molecule type" value="Genomic_DNA"/>
</dbReference>
<organism evidence="2">
    <name type="scientific">Melampsora larici-populina (strain 98AG31 / pathotype 3-4-7)</name>
    <name type="common">Poplar leaf rust fungus</name>
    <dbReference type="NCBI Taxonomy" id="747676"/>
    <lineage>
        <taxon>Eukaryota</taxon>
        <taxon>Fungi</taxon>
        <taxon>Dikarya</taxon>
        <taxon>Basidiomycota</taxon>
        <taxon>Pucciniomycotina</taxon>
        <taxon>Pucciniomycetes</taxon>
        <taxon>Pucciniales</taxon>
        <taxon>Melampsoraceae</taxon>
        <taxon>Melampsora</taxon>
    </lineage>
</organism>
<dbReference type="AlphaFoldDB" id="F4RIH2"/>
<dbReference type="InParanoid" id="F4RIH2"/>
<dbReference type="RefSeq" id="XP_007408896.1">
    <property type="nucleotide sequence ID" value="XM_007408834.1"/>
</dbReference>
<sequence>MPPFTTLFRSPMKEYAIQWLALLGFLIGYDQSSKTYPPGPTPDERCQLQSVSQKEIMSNWQIFLNVPTSIDDICQNRLSAKKLRQKEMQHKKRTLLKYRAKSLSQLLRASNLPNQASDLLPHHDCCSDTDWQAEETLYPSIGMVQPMSDVTSEDLDEINAMEHQLVNDSDDKDVFGGLEDAEVIGVGWENEEIDDDDDLQ</sequence>
<dbReference type="HOGENOM" id="CLU_1366505_0_0_1"/>
<gene>
    <name evidence="1" type="ORF">MELLADRAFT_105519</name>
</gene>
<protein>
    <submittedName>
        <fullName evidence="1">Uncharacterized protein</fullName>
    </submittedName>
</protein>
<dbReference type="GeneID" id="18922638"/>
<accession>F4RIH2</accession>
<keyword evidence="2" id="KW-1185">Reference proteome</keyword>
<dbReference type="VEuPathDB" id="FungiDB:MELLADRAFT_105519"/>
<evidence type="ECO:0000313" key="2">
    <source>
        <dbReference type="Proteomes" id="UP000001072"/>
    </source>
</evidence>
<name>F4RIH2_MELLP</name>
<proteinExistence type="predicted"/>